<protein>
    <submittedName>
        <fullName evidence="5">Acyl--CoA ligase</fullName>
    </submittedName>
</protein>
<dbReference type="PROSITE" id="PS00455">
    <property type="entry name" value="AMP_BINDING"/>
    <property type="match status" value="1"/>
</dbReference>
<evidence type="ECO:0000313" key="6">
    <source>
        <dbReference type="Proteomes" id="UP000327011"/>
    </source>
</evidence>
<evidence type="ECO:0000259" key="4">
    <source>
        <dbReference type="Pfam" id="PF00501"/>
    </source>
</evidence>
<keyword evidence="2 5" id="KW-0436">Ligase</keyword>
<comment type="caution">
    <text evidence="5">The sequence shown here is derived from an EMBL/GenBank/DDBJ whole genome shotgun (WGS) entry which is preliminary data.</text>
</comment>
<feature type="region of interest" description="Disordered" evidence="3">
    <location>
        <begin position="1"/>
        <end position="28"/>
    </location>
</feature>
<organism evidence="5 6">
    <name type="scientific">Microbispora cellulosiformans</name>
    <dbReference type="NCBI Taxonomy" id="2614688"/>
    <lineage>
        <taxon>Bacteria</taxon>
        <taxon>Bacillati</taxon>
        <taxon>Actinomycetota</taxon>
        <taxon>Actinomycetes</taxon>
        <taxon>Streptosporangiales</taxon>
        <taxon>Streptosporangiaceae</taxon>
        <taxon>Microbispora</taxon>
    </lineage>
</organism>
<dbReference type="SUPFAM" id="SSF56801">
    <property type="entry name" value="Acetyl-CoA synthetase-like"/>
    <property type="match status" value="1"/>
</dbReference>
<evidence type="ECO:0000256" key="3">
    <source>
        <dbReference type="SAM" id="MobiDB-lite"/>
    </source>
</evidence>
<evidence type="ECO:0000256" key="1">
    <source>
        <dbReference type="ARBA" id="ARBA00006432"/>
    </source>
</evidence>
<name>A0A5J5K910_9ACTN</name>
<dbReference type="InterPro" id="IPR020845">
    <property type="entry name" value="AMP-binding_CS"/>
</dbReference>
<comment type="similarity">
    <text evidence="1">Belongs to the ATP-dependent AMP-binding enzyme family.</text>
</comment>
<evidence type="ECO:0000256" key="2">
    <source>
        <dbReference type="ARBA" id="ARBA00022598"/>
    </source>
</evidence>
<feature type="compositionally biased region" description="Basic and acidic residues" evidence="3">
    <location>
        <begin position="1"/>
        <end position="11"/>
    </location>
</feature>
<dbReference type="PANTHER" id="PTHR43201:SF5">
    <property type="entry name" value="MEDIUM-CHAIN ACYL-COA LIGASE ACSF2, MITOCHONDRIAL"/>
    <property type="match status" value="1"/>
</dbReference>
<keyword evidence="6" id="KW-1185">Reference proteome</keyword>
<reference evidence="5 6" key="1">
    <citation type="submission" date="2019-09" db="EMBL/GenBank/DDBJ databases">
        <title>Screening of Novel Bioactive Compounds from Soil-Associated.</title>
        <authorList>
            <person name="Gong X."/>
        </authorList>
    </citation>
    <scope>NUCLEOTIDE SEQUENCE [LARGE SCALE GENOMIC DNA]</scope>
    <source>
        <strain evidence="5 6">Gxj-6</strain>
    </source>
</reference>
<proteinExistence type="inferred from homology"/>
<dbReference type="InterPro" id="IPR042099">
    <property type="entry name" value="ANL_N_sf"/>
</dbReference>
<gene>
    <name evidence="5" type="ORF">F5972_00720</name>
</gene>
<dbReference type="AlphaFoldDB" id="A0A5J5K910"/>
<dbReference type="GO" id="GO:0031956">
    <property type="term" value="F:medium-chain fatty acid-CoA ligase activity"/>
    <property type="evidence" value="ECO:0007669"/>
    <property type="project" value="TreeGrafter"/>
</dbReference>
<dbReference type="Gene3D" id="3.40.50.12780">
    <property type="entry name" value="N-terminal domain of ligase-like"/>
    <property type="match status" value="1"/>
</dbReference>
<dbReference type="Gene3D" id="3.30.300.30">
    <property type="match status" value="1"/>
</dbReference>
<dbReference type="Pfam" id="PF00501">
    <property type="entry name" value="AMP-binding"/>
    <property type="match status" value="1"/>
</dbReference>
<dbReference type="PANTHER" id="PTHR43201">
    <property type="entry name" value="ACYL-COA SYNTHETASE"/>
    <property type="match status" value="1"/>
</dbReference>
<dbReference type="InterPro" id="IPR000873">
    <property type="entry name" value="AMP-dep_synth/lig_dom"/>
</dbReference>
<dbReference type="InterPro" id="IPR045851">
    <property type="entry name" value="AMP-bd_C_sf"/>
</dbReference>
<sequence>MEQAVPEERVVAADGTEPAGGPPATRSTVPAVLRRLGSTDPAQPALTWYRGGERGGSWSRGRLLTAIRDRQAWLRAALDLAPGDRVVLHSTNRPEFVATALAVMAAGAIVVPVPPDESTARIRYITAHSEAKAVLSESGGDFGAPHHLLDLDPAPEAGHREPPEWDVVPPDAPAVLLYTSGTTGSPKGVTLSHRNLMVNAEGLRRAHDIRERSSHVCVLPLHHANAFGFSMISTLYAGGHLVLNDSFPLLAIRRIINDERADVISVVPQILQLWLRRPVRSEDVPSLRFVVSAAAPLSVDLARRFHAVTGLRIHQGYGLSECTNFATCIAHDIAASEYDQAMHAEPVPSIGTELFGCRCDVVDAAGNSLPEGVTGEIAVSGGNVMSGYWRDSATTAVALPDGRLRTGDQGYWRTLSGRRYFFITGRIKELIIRAGTNVSPREVEDELELPYDHAVVGFPHEAVGEEVGLYVAETLPRHAQSTLCEALKEVPFFRRPKVVVFGGGSVPRTATGKVRRGVLVAHFTPYREMVVLDKEPIFASAGSAHLEEAGDSDG</sequence>
<dbReference type="EMBL" id="VYTZ01000001">
    <property type="protein sequence ID" value="KAA9381406.1"/>
    <property type="molecule type" value="Genomic_DNA"/>
</dbReference>
<feature type="domain" description="AMP-dependent synthetase/ligase" evidence="4">
    <location>
        <begin position="40"/>
        <end position="389"/>
    </location>
</feature>
<evidence type="ECO:0000313" key="5">
    <source>
        <dbReference type="EMBL" id="KAA9381406.1"/>
    </source>
</evidence>
<accession>A0A5J5K910</accession>
<dbReference type="GO" id="GO:0006631">
    <property type="term" value="P:fatty acid metabolic process"/>
    <property type="evidence" value="ECO:0007669"/>
    <property type="project" value="TreeGrafter"/>
</dbReference>
<dbReference type="Proteomes" id="UP000327011">
    <property type="component" value="Unassembled WGS sequence"/>
</dbReference>